<feature type="signal peptide" evidence="1">
    <location>
        <begin position="1"/>
        <end position="21"/>
    </location>
</feature>
<comment type="caution">
    <text evidence="2">The sequence shown here is derived from an EMBL/GenBank/DDBJ whole genome shotgun (WGS) entry which is preliminary data.</text>
</comment>
<evidence type="ECO:0000313" key="2">
    <source>
        <dbReference type="EMBL" id="KAK9796259.1"/>
    </source>
</evidence>
<feature type="chain" id="PRO_5043688103" evidence="1">
    <location>
        <begin position="22"/>
        <end position="251"/>
    </location>
</feature>
<reference evidence="2 3" key="1">
    <citation type="journal article" date="2024" name="Nat. Commun.">
        <title>Phylogenomics reveals the evolutionary origins of lichenization in chlorophyte algae.</title>
        <authorList>
            <person name="Puginier C."/>
            <person name="Libourel C."/>
            <person name="Otte J."/>
            <person name="Skaloud P."/>
            <person name="Haon M."/>
            <person name="Grisel S."/>
            <person name="Petersen M."/>
            <person name="Berrin J.G."/>
            <person name="Delaux P.M."/>
            <person name="Dal Grande F."/>
            <person name="Keller J."/>
        </authorList>
    </citation>
    <scope>NUCLEOTIDE SEQUENCE [LARGE SCALE GENOMIC DNA]</scope>
    <source>
        <strain evidence="2 3">SAG 2036</strain>
    </source>
</reference>
<protein>
    <submittedName>
        <fullName evidence="2">Uncharacterized protein</fullName>
    </submittedName>
</protein>
<dbReference type="Proteomes" id="UP001465755">
    <property type="component" value="Unassembled WGS sequence"/>
</dbReference>
<gene>
    <name evidence="2" type="ORF">WJX73_007211</name>
</gene>
<dbReference type="EMBL" id="JALJOQ010000118">
    <property type="protein sequence ID" value="KAK9796259.1"/>
    <property type="molecule type" value="Genomic_DNA"/>
</dbReference>
<proteinExistence type="predicted"/>
<accession>A0AAW1NVK1</accession>
<organism evidence="2 3">
    <name type="scientific">Symbiochloris irregularis</name>
    <dbReference type="NCBI Taxonomy" id="706552"/>
    <lineage>
        <taxon>Eukaryota</taxon>
        <taxon>Viridiplantae</taxon>
        <taxon>Chlorophyta</taxon>
        <taxon>core chlorophytes</taxon>
        <taxon>Trebouxiophyceae</taxon>
        <taxon>Trebouxiales</taxon>
        <taxon>Trebouxiaceae</taxon>
        <taxon>Symbiochloris</taxon>
    </lineage>
</organism>
<name>A0AAW1NVK1_9CHLO</name>
<sequence>MIWPLTAPALVLVAVHGSSQGGLIESGTGMDSAEGWKADLAEFARDFKFAREASAGAEANAASEGQYLVRGGPALTPLQSWAGRVVRWSLRIPEPDAPFLHGHISFKTTGGLGAKCPRLSRTEGWLMHASFEDLPQRGLRQLFHQCHNAIELSDGTHSTRSIMQLERVVRFEDPNMWCPRVASWAAGEGLVEPHQVRFVKTIFYNLTMRIHQVCDSANNVSNRLPFARGHHQSWVSLERRGYLAPRPSVVL</sequence>
<keyword evidence="1" id="KW-0732">Signal</keyword>
<evidence type="ECO:0000313" key="3">
    <source>
        <dbReference type="Proteomes" id="UP001465755"/>
    </source>
</evidence>
<keyword evidence="3" id="KW-1185">Reference proteome</keyword>
<evidence type="ECO:0000256" key="1">
    <source>
        <dbReference type="SAM" id="SignalP"/>
    </source>
</evidence>
<dbReference type="AlphaFoldDB" id="A0AAW1NVK1"/>